<gene>
    <name evidence="3" type="ORF">ACFFRN_02690</name>
</gene>
<sequence length="201" mass="21425">MKDIVEEIGRARRQVSVEGESATLLVRRRYDAEVEEVWDACTDAGRLARWLAPVSGDLRLGGRYQLEGNAGGEILACEPPSLLKVTWVYGGEGSSEVEVRLAEADGGTLFELRHAAVVPPGMWDRYGPGAVGVGWDLSLLGLAMHLAGEPQPDPESFGRSADGARFIAASGQAWGEAHRSSGADEEQAASAAKNTIAFYTP</sequence>
<evidence type="ECO:0000259" key="2">
    <source>
        <dbReference type="Pfam" id="PF08327"/>
    </source>
</evidence>
<evidence type="ECO:0000313" key="4">
    <source>
        <dbReference type="Proteomes" id="UP001589646"/>
    </source>
</evidence>
<reference evidence="3 4" key="1">
    <citation type="submission" date="2024-09" db="EMBL/GenBank/DDBJ databases">
        <authorList>
            <person name="Sun Q."/>
            <person name="Mori K."/>
        </authorList>
    </citation>
    <scope>NUCLEOTIDE SEQUENCE [LARGE SCALE GENOMIC DNA]</scope>
    <source>
        <strain evidence="3 4">JCM 3323</strain>
    </source>
</reference>
<dbReference type="Pfam" id="PF08327">
    <property type="entry name" value="AHSA1"/>
    <property type="match status" value="1"/>
</dbReference>
<accession>A0ABV5PQL9</accession>
<feature type="domain" description="Activator of Hsp90 ATPase homologue 1/2-like C-terminal" evidence="2">
    <location>
        <begin position="31"/>
        <end position="144"/>
    </location>
</feature>
<keyword evidence="4" id="KW-1185">Reference proteome</keyword>
<dbReference type="InterPro" id="IPR013538">
    <property type="entry name" value="ASHA1/2-like_C"/>
</dbReference>
<comment type="caution">
    <text evidence="3">The sequence shown here is derived from an EMBL/GenBank/DDBJ whole genome shotgun (WGS) entry which is preliminary data.</text>
</comment>
<comment type="similarity">
    <text evidence="1">Belongs to the AHA1 family.</text>
</comment>
<organism evidence="3 4">
    <name type="scientific">Nonomuraea roseola</name>
    <dbReference type="NCBI Taxonomy" id="46179"/>
    <lineage>
        <taxon>Bacteria</taxon>
        <taxon>Bacillati</taxon>
        <taxon>Actinomycetota</taxon>
        <taxon>Actinomycetes</taxon>
        <taxon>Streptosporangiales</taxon>
        <taxon>Streptosporangiaceae</taxon>
        <taxon>Nonomuraea</taxon>
    </lineage>
</organism>
<dbReference type="CDD" id="cd08899">
    <property type="entry name" value="SRPBCC_CalC_Aha1-like_6"/>
    <property type="match status" value="1"/>
</dbReference>
<dbReference type="EMBL" id="JBHMCE010000001">
    <property type="protein sequence ID" value="MFB9525520.1"/>
    <property type="molecule type" value="Genomic_DNA"/>
</dbReference>
<name>A0ABV5PQL9_9ACTN</name>
<dbReference type="RefSeq" id="WP_346126100.1">
    <property type="nucleotide sequence ID" value="NZ_BAAAXC010000015.1"/>
</dbReference>
<dbReference type="SUPFAM" id="SSF55961">
    <property type="entry name" value="Bet v1-like"/>
    <property type="match status" value="1"/>
</dbReference>
<dbReference type="Proteomes" id="UP001589646">
    <property type="component" value="Unassembled WGS sequence"/>
</dbReference>
<protein>
    <submittedName>
        <fullName evidence="3">SRPBCC family protein</fullName>
    </submittedName>
</protein>
<proteinExistence type="inferred from homology"/>
<dbReference type="Gene3D" id="3.30.530.20">
    <property type="match status" value="1"/>
</dbReference>
<evidence type="ECO:0000313" key="3">
    <source>
        <dbReference type="EMBL" id="MFB9525520.1"/>
    </source>
</evidence>
<evidence type="ECO:0000256" key="1">
    <source>
        <dbReference type="ARBA" id="ARBA00006817"/>
    </source>
</evidence>
<dbReference type="InterPro" id="IPR023393">
    <property type="entry name" value="START-like_dom_sf"/>
</dbReference>